<sequence length="513" mass="56198">MATGIFTPYSTAVPFFAGSKPDYATDDDAERIQAYQTYEEIYWGESTVGVEVEDGAPINVPIAKVVVEAIHRFLAVGWNFSILGADPDDKCKLAFTKLFKREQIQAKVSTGKRYGLIRGDAILHVIADPRKAEGTRISIEELDPASYFPIYELSAPDKILGCHIVDQITDADDKVVIRRLTYRKEFIEDDSSDEPVFTGVITSETAIYETAGWDDRFGAKPEDIKLIRVIAPEEPLPAQITALPVYHWKATRNPGDLFGSSVLRGIEKVLKSIDQTITDQDLALALASLGVYATDGGPPEEGAWAIGPGRVIEHSKDSKFIRVPGITSITPSLEHVRYLEEKARSGVGVPAVAAGDVDVSTAESGIALALKLMPLMAANAERELEMISVLDHLLYDLQTMWFPAYEGLSFGEEILVESSTKDPMPVNRQAVIDEVVQLLEAGLITLQMAVDKLKSVGWDYPENAIEDMLLDSARRVKVTDPFAARLEMRDAQSTASSAQSTADTQESVDVDEA</sequence>
<dbReference type="EMBL" id="OR756649">
    <property type="protein sequence ID" value="WZE63455.1"/>
    <property type="molecule type" value="Genomic_DNA"/>
</dbReference>
<feature type="compositionally biased region" description="Low complexity" evidence="1">
    <location>
        <begin position="491"/>
        <end position="505"/>
    </location>
</feature>
<name>A0AAU6R640_9CAUD</name>
<protein>
    <submittedName>
        <fullName evidence="2">Portal protein</fullName>
    </submittedName>
</protein>
<feature type="region of interest" description="Disordered" evidence="1">
    <location>
        <begin position="489"/>
        <end position="513"/>
    </location>
</feature>
<organism evidence="2">
    <name type="scientific">Micrococcus phage Kurnik</name>
    <dbReference type="NCBI Taxonomy" id="3092208"/>
    <lineage>
        <taxon>Viruses</taxon>
        <taxon>Duplodnaviria</taxon>
        <taxon>Heunggongvirae</taxon>
        <taxon>Uroviricota</taxon>
        <taxon>Caudoviricetes</taxon>
    </lineage>
</organism>
<evidence type="ECO:0000313" key="2">
    <source>
        <dbReference type="EMBL" id="WZE63455.1"/>
    </source>
</evidence>
<evidence type="ECO:0000256" key="1">
    <source>
        <dbReference type="SAM" id="MobiDB-lite"/>
    </source>
</evidence>
<accession>A0AAU6R640</accession>
<proteinExistence type="predicted"/>
<reference evidence="2" key="1">
    <citation type="submission" date="2023-10" db="EMBL/GenBank/DDBJ databases">
        <title>Two new lytic phages for Micrococcus sp. strain 1402.</title>
        <authorList>
            <person name="Petrzik K."/>
        </authorList>
    </citation>
    <scope>NUCLEOTIDE SEQUENCE</scope>
</reference>